<reference evidence="2" key="1">
    <citation type="journal article" date="2018" name="Nat. Microbiol.">
        <title>Leveraging single-cell genomics to expand the fungal tree of life.</title>
        <authorList>
            <person name="Ahrendt S.R."/>
            <person name="Quandt C.A."/>
            <person name="Ciobanu D."/>
            <person name="Clum A."/>
            <person name="Salamov A."/>
            <person name="Andreopoulos B."/>
            <person name="Cheng J.F."/>
            <person name="Woyke T."/>
            <person name="Pelin A."/>
            <person name="Henrissat B."/>
            <person name="Reynolds N.K."/>
            <person name="Benny G.L."/>
            <person name="Smith M.E."/>
            <person name="James T.Y."/>
            <person name="Grigoriev I.V."/>
        </authorList>
    </citation>
    <scope>NUCLEOTIDE SEQUENCE [LARGE SCALE GENOMIC DNA]</scope>
</reference>
<keyword evidence="1" id="KW-0378">Hydrolase</keyword>
<sequence>MHPVPLKVDPVSIKHLQVAGLLVSIIGMEELQQDCKRPTTVLFLLHGRIGSSADMDPIGHRLIRESLKHPDRSRDLLIINLDLPNHGSRCVNPRRNNTLATGNQSHSEDMWLQIRQATRDVSFLIDTLPLIPDWPSGRVDLTWGTYGFSMGAHIGFICASLEPRISLFVSIHGTPNLAILGEIRAKEYKAYFSEQLFQDMVKHGALGNMDRLRQVDILSLHADNDTLVPWSISESVLHDLSTSGRTSYKVYSGIGHVPTEEVLSDSFDWVMKRLK</sequence>
<dbReference type="EMBL" id="KZ988307">
    <property type="protein sequence ID" value="RKP12504.1"/>
    <property type="molecule type" value="Genomic_DNA"/>
</dbReference>
<protein>
    <submittedName>
        <fullName evidence="1">Alpha/Beta hydrolase protein</fullName>
    </submittedName>
</protein>
<gene>
    <name evidence="1" type="ORF">BJ684DRAFT_20961</name>
</gene>
<name>A0A4P9Y1G2_9FUNG</name>
<keyword evidence="2" id="KW-1185">Reference proteome</keyword>
<dbReference type="OrthoDB" id="2152248at2759"/>
<dbReference type="AlphaFoldDB" id="A0A4P9Y1G2"/>
<evidence type="ECO:0000313" key="1">
    <source>
        <dbReference type="EMBL" id="RKP12504.1"/>
    </source>
</evidence>
<dbReference type="InterPro" id="IPR029058">
    <property type="entry name" value="AB_hydrolase_fold"/>
</dbReference>
<proteinExistence type="predicted"/>
<dbReference type="SUPFAM" id="SSF53474">
    <property type="entry name" value="alpha/beta-Hydrolases"/>
    <property type="match status" value="1"/>
</dbReference>
<dbReference type="Gene3D" id="3.40.50.1820">
    <property type="entry name" value="alpha/beta hydrolase"/>
    <property type="match status" value="1"/>
</dbReference>
<accession>A0A4P9Y1G2</accession>
<dbReference type="GO" id="GO:0016787">
    <property type="term" value="F:hydrolase activity"/>
    <property type="evidence" value="ECO:0007669"/>
    <property type="project" value="UniProtKB-KW"/>
</dbReference>
<organism evidence="1 2">
    <name type="scientific">Piptocephalis cylindrospora</name>
    <dbReference type="NCBI Taxonomy" id="1907219"/>
    <lineage>
        <taxon>Eukaryota</taxon>
        <taxon>Fungi</taxon>
        <taxon>Fungi incertae sedis</taxon>
        <taxon>Zoopagomycota</taxon>
        <taxon>Zoopagomycotina</taxon>
        <taxon>Zoopagomycetes</taxon>
        <taxon>Zoopagales</taxon>
        <taxon>Piptocephalidaceae</taxon>
        <taxon>Piptocephalis</taxon>
    </lineage>
</organism>
<dbReference type="Proteomes" id="UP000267251">
    <property type="component" value="Unassembled WGS sequence"/>
</dbReference>
<evidence type="ECO:0000313" key="2">
    <source>
        <dbReference type="Proteomes" id="UP000267251"/>
    </source>
</evidence>